<dbReference type="Pfam" id="PF05036">
    <property type="entry name" value="SPOR"/>
    <property type="match status" value="1"/>
</dbReference>
<dbReference type="EMBL" id="JBALHR010000007">
    <property type="protein sequence ID" value="MEH7828995.1"/>
    <property type="molecule type" value="Genomic_DNA"/>
</dbReference>
<dbReference type="RefSeq" id="WP_335423612.1">
    <property type="nucleotide sequence ID" value="NZ_JBALHR010000007.1"/>
</dbReference>
<proteinExistence type="predicted"/>
<dbReference type="SUPFAM" id="SSF110997">
    <property type="entry name" value="Sporulation related repeat"/>
    <property type="match status" value="1"/>
</dbReference>
<feature type="chain" id="PRO_5045962760" evidence="2">
    <location>
        <begin position="23"/>
        <end position="439"/>
    </location>
</feature>
<comment type="caution">
    <text evidence="4">The sequence shown here is derived from an EMBL/GenBank/DDBJ whole genome shotgun (WGS) entry which is preliminary data.</text>
</comment>
<evidence type="ECO:0000256" key="2">
    <source>
        <dbReference type="SAM" id="SignalP"/>
    </source>
</evidence>
<evidence type="ECO:0000259" key="3">
    <source>
        <dbReference type="PROSITE" id="PS51724"/>
    </source>
</evidence>
<keyword evidence="2" id="KW-0732">Signal</keyword>
<protein>
    <submittedName>
        <fullName evidence="4">SPOR domain-containing protein</fullName>
    </submittedName>
</protein>
<dbReference type="InterPro" id="IPR036680">
    <property type="entry name" value="SPOR-like_sf"/>
</dbReference>
<dbReference type="PROSITE" id="PS51724">
    <property type="entry name" value="SPOR"/>
    <property type="match status" value="1"/>
</dbReference>
<reference evidence="4" key="1">
    <citation type="submission" date="2024-02" db="EMBL/GenBank/DDBJ databases">
        <title>Genome sequences of strain Gemmobacter sp. JM10B15.</title>
        <authorList>
            <person name="Zhang M."/>
        </authorList>
    </citation>
    <scope>NUCLEOTIDE SEQUENCE</scope>
    <source>
        <strain evidence="4">JM10B15</strain>
    </source>
</reference>
<organism evidence="4 5">
    <name type="scientific">Gemmobacter denitrificans</name>
    <dbReference type="NCBI Taxonomy" id="3123040"/>
    <lineage>
        <taxon>Bacteria</taxon>
        <taxon>Pseudomonadati</taxon>
        <taxon>Pseudomonadota</taxon>
        <taxon>Alphaproteobacteria</taxon>
        <taxon>Rhodobacterales</taxon>
        <taxon>Paracoccaceae</taxon>
        <taxon>Gemmobacter</taxon>
    </lineage>
</organism>
<evidence type="ECO:0000313" key="4">
    <source>
        <dbReference type="EMBL" id="MEH7828995.1"/>
    </source>
</evidence>
<dbReference type="Gene3D" id="3.30.70.1070">
    <property type="entry name" value="Sporulation related repeat"/>
    <property type="match status" value="1"/>
</dbReference>
<feature type="region of interest" description="Disordered" evidence="1">
    <location>
        <begin position="335"/>
        <end position="363"/>
    </location>
</feature>
<dbReference type="Proteomes" id="UP001431963">
    <property type="component" value="Unassembled WGS sequence"/>
</dbReference>
<sequence>MFRRLVTAAVFAAVAGTTVAQAQTVSQIGGPAELPPPSFKGQMYVDSRGCVFLKAGLNGRANWVPRVNRDRKVLCGYPPTLQAMAKPIPVAPATVPEPAPVVVAAAPVAPRAKGAPMDTVASLTTQPRIKVAPPPRIDPYLAKSQPAPVASAPRQAQVVVPGTVAPAAGAVTVRQARATGGKIGCYASAPVPQLVALSNGGTAVLCTKGDGSLNGAKAPIYDKVAMGEGRRVGAGQYEPDGTRVSRGAMTVDDLGSPHRATVIARQGSAVAVAEPERTVVPEGFKLAWTDDRLNPYRGMGTASGQAAQDQIWTREVPARLVAEQPQGKRRVIVVSSKDQKKPQLQVSTKADPQAAPRAAKPQAGTGRFYVQVGTFGQPSNADGARARLHAAGLPTGTAKVTKGGKALQIVMAGPFADAGSAQAALRAARATGFGDAFIR</sequence>
<name>A0ABU8BWC1_9RHOB</name>
<gene>
    <name evidence="4" type="ORF">V6590_12615</name>
</gene>
<evidence type="ECO:0000313" key="5">
    <source>
        <dbReference type="Proteomes" id="UP001431963"/>
    </source>
</evidence>
<keyword evidence="5" id="KW-1185">Reference proteome</keyword>
<feature type="domain" description="SPOR" evidence="3">
    <location>
        <begin position="362"/>
        <end position="439"/>
    </location>
</feature>
<accession>A0ABU8BWC1</accession>
<dbReference type="InterPro" id="IPR007730">
    <property type="entry name" value="SPOR-like_dom"/>
</dbReference>
<feature type="compositionally biased region" description="Low complexity" evidence="1">
    <location>
        <begin position="349"/>
        <end position="363"/>
    </location>
</feature>
<feature type="signal peptide" evidence="2">
    <location>
        <begin position="1"/>
        <end position="22"/>
    </location>
</feature>
<evidence type="ECO:0000256" key="1">
    <source>
        <dbReference type="SAM" id="MobiDB-lite"/>
    </source>
</evidence>